<dbReference type="EMBL" id="CAJNOQ010000214">
    <property type="protein sequence ID" value="CAF0773283.1"/>
    <property type="molecule type" value="Genomic_DNA"/>
</dbReference>
<name>A0A813QY23_9BILA</name>
<dbReference type="SUPFAM" id="SSF56784">
    <property type="entry name" value="HAD-like"/>
    <property type="match status" value="1"/>
</dbReference>
<organism evidence="4 7">
    <name type="scientific">Didymodactylos carnosus</name>
    <dbReference type="NCBI Taxonomy" id="1234261"/>
    <lineage>
        <taxon>Eukaryota</taxon>
        <taxon>Metazoa</taxon>
        <taxon>Spiralia</taxon>
        <taxon>Gnathifera</taxon>
        <taxon>Rotifera</taxon>
        <taxon>Eurotatoria</taxon>
        <taxon>Bdelloidea</taxon>
        <taxon>Philodinida</taxon>
        <taxon>Philodinidae</taxon>
        <taxon>Didymodactylos</taxon>
    </lineage>
</organism>
<evidence type="ECO:0000313" key="4">
    <source>
        <dbReference type="EMBL" id="CAF0773283.1"/>
    </source>
</evidence>
<dbReference type="InterPro" id="IPR004274">
    <property type="entry name" value="FCP1_dom"/>
</dbReference>
<keyword evidence="1" id="KW-0811">Translocation</keyword>
<dbReference type="GO" id="GO:0015031">
    <property type="term" value="P:protein transport"/>
    <property type="evidence" value="ECO:0007669"/>
    <property type="project" value="UniProtKB-KW"/>
</dbReference>
<comment type="caution">
    <text evidence="4">The sequence shown here is derived from an EMBL/GenBank/DDBJ whole genome shotgun (WGS) entry which is preliminary data.</text>
</comment>
<comment type="subcellular location">
    <subcellularLocation>
        <location evidence="1">Mitochondrion inner membrane</location>
        <topology evidence="1">Single-pass membrane protein</topology>
    </subcellularLocation>
</comment>
<dbReference type="PANTHER" id="PTHR12210">
    <property type="entry name" value="DULLARD PROTEIN PHOSPHATASE"/>
    <property type="match status" value="1"/>
</dbReference>
<dbReference type="EMBL" id="CAJOBA010000298">
    <property type="protein sequence ID" value="CAF3521075.1"/>
    <property type="molecule type" value="Genomic_DNA"/>
</dbReference>
<dbReference type="AlphaFoldDB" id="A0A813QY23"/>
<dbReference type="InterPro" id="IPR050365">
    <property type="entry name" value="TIM50"/>
</dbReference>
<dbReference type="InterPro" id="IPR023214">
    <property type="entry name" value="HAD_sf"/>
</dbReference>
<dbReference type="InterPro" id="IPR036412">
    <property type="entry name" value="HAD-like_sf"/>
</dbReference>
<dbReference type="Pfam" id="PF03031">
    <property type="entry name" value="NIF"/>
    <property type="match status" value="1"/>
</dbReference>
<comment type="subunit">
    <text evidence="1">Component of the TIM23 complex.</text>
</comment>
<comment type="similarity">
    <text evidence="1">Belongs to the TIM50 family.</text>
</comment>
<dbReference type="OrthoDB" id="1711508at2759"/>
<dbReference type="Proteomes" id="UP000677228">
    <property type="component" value="Unassembled WGS sequence"/>
</dbReference>
<evidence type="ECO:0000313" key="6">
    <source>
        <dbReference type="EMBL" id="CAF3555615.1"/>
    </source>
</evidence>
<dbReference type="GO" id="GO:0005744">
    <property type="term" value="C:TIM23 mitochondrial import inner membrane translocase complex"/>
    <property type="evidence" value="ECO:0007669"/>
    <property type="project" value="UniProtKB-UniRule"/>
</dbReference>
<keyword evidence="1" id="KW-0809">Transit peptide</keyword>
<accession>A0A813QY23</accession>
<dbReference type="SMART" id="SM00577">
    <property type="entry name" value="CPDc"/>
    <property type="match status" value="1"/>
</dbReference>
<dbReference type="EMBL" id="CAJOBC010000214">
    <property type="protein sequence ID" value="CAF3555615.1"/>
    <property type="molecule type" value="Genomic_DNA"/>
</dbReference>
<dbReference type="Gene3D" id="3.40.50.1000">
    <property type="entry name" value="HAD superfamily/HAD-like"/>
    <property type="match status" value="1"/>
</dbReference>
<reference evidence="4" key="1">
    <citation type="submission" date="2021-02" db="EMBL/GenBank/DDBJ databases">
        <authorList>
            <person name="Nowell W R."/>
        </authorList>
    </citation>
    <scope>NUCLEOTIDE SEQUENCE</scope>
</reference>
<evidence type="ECO:0000313" key="7">
    <source>
        <dbReference type="Proteomes" id="UP000663829"/>
    </source>
</evidence>
<proteinExistence type="inferred from homology"/>
<comment type="function">
    <text evidence="1">Essential component of the TIM23 complex, a complex that mediates the translocation of transit peptide-containing proteins across the mitochondrial inner membrane.</text>
</comment>
<feature type="domain" description="FCP1 homology" evidence="2">
    <location>
        <begin position="1"/>
        <end position="202"/>
    </location>
</feature>
<evidence type="ECO:0000259" key="2">
    <source>
        <dbReference type="PROSITE" id="PS50969"/>
    </source>
</evidence>
<dbReference type="Proteomes" id="UP000682733">
    <property type="component" value="Unassembled WGS sequence"/>
</dbReference>
<evidence type="ECO:0000313" key="5">
    <source>
        <dbReference type="EMBL" id="CAF3521075.1"/>
    </source>
</evidence>
<protein>
    <recommendedName>
        <fullName evidence="1">Mitochondrial import inner membrane translocase subunit TIM50</fullName>
    </recommendedName>
</protein>
<sequence length="256" mass="30761">MSKIKRLLILDLNGILVHRVYKKEYYKYQDLFKNEYRNGTIERPLYKGNFAIWLRPGVKEFLQWCLDHFHIGIWSSVRKENMVPLIEALLPNESDHSNLLFYWWQDMCLMEKNDDKNEKTSTSFYKCLERVWNTQSLEEKWKLNQKNGNWREQTLIVDDNKSKVRDNPEFTAIHPQSWKLFDIVESEQDGAYIKLFKKDNVLEENGALKQWLQKLLEWEGTVPQFVKNNAYVDPPIEELINGMNEYLRCNDAWNDN</sequence>
<dbReference type="EMBL" id="CAJNOK010000298">
    <property type="protein sequence ID" value="CAF0743332.1"/>
    <property type="molecule type" value="Genomic_DNA"/>
</dbReference>
<keyword evidence="1" id="KW-0653">Protein transport</keyword>
<gene>
    <name evidence="4" type="ORF">GPM918_LOCUS2049</name>
    <name evidence="3" type="ORF">OVA965_LOCUS1574</name>
    <name evidence="6" type="ORF">SRO942_LOCUS2049</name>
    <name evidence="5" type="ORF">TMI583_LOCUS1574</name>
</gene>
<dbReference type="Proteomes" id="UP000663829">
    <property type="component" value="Unassembled WGS sequence"/>
</dbReference>
<evidence type="ECO:0000256" key="1">
    <source>
        <dbReference type="RuleBase" id="RU365079"/>
    </source>
</evidence>
<keyword evidence="7" id="KW-1185">Reference proteome</keyword>
<dbReference type="PROSITE" id="PS50969">
    <property type="entry name" value="FCP1"/>
    <property type="match status" value="1"/>
</dbReference>
<keyword evidence="1" id="KW-0496">Mitochondrion</keyword>
<keyword evidence="1" id="KW-0813">Transport</keyword>
<dbReference type="Proteomes" id="UP000681722">
    <property type="component" value="Unassembled WGS sequence"/>
</dbReference>
<evidence type="ECO:0000313" key="3">
    <source>
        <dbReference type="EMBL" id="CAF0743332.1"/>
    </source>
</evidence>